<feature type="signal peptide" evidence="1">
    <location>
        <begin position="1"/>
        <end position="21"/>
    </location>
</feature>
<evidence type="ECO:0000313" key="2">
    <source>
        <dbReference type="EMBL" id="XCP93616.1"/>
    </source>
</evidence>
<sequence length="249" mass="28041">MKYSSLLKLCMASIIFITSFAFGSSSSALLDDVTYDEEKYEIVRGSSKLLQENDEANKNFATSIFSNSHVSLGEVKLTNTETGETSLGLIENAEIEKLYDLVDKQTGEAAVHYKAEIRASTENQASDDGIDKSGGLKFFQTIYYTATTNVVDYININKIDYRFERQDPQYVVTQKKMLISQRGADINENKYKNQFVTVDLNSSGTILVRDFGWVAARFDHRITRLGTKTTALVTRGSNSWEFSFSMNPR</sequence>
<keyword evidence="1" id="KW-0732">Signal</keyword>
<reference evidence="2" key="1">
    <citation type="submission" date="2024-05" db="EMBL/GenBank/DDBJ databases">
        <title>Draft genome assemblies of 36 bacteria isolated from hibernating arctic ground squirrels.</title>
        <authorList>
            <person name="McKee H."/>
            <person name="Mullen L."/>
            <person name="Drown D.M."/>
            <person name="Duddleston K.N."/>
        </authorList>
    </citation>
    <scope>NUCLEOTIDE SEQUENCE</scope>
    <source>
        <strain evidence="2">AN1007</strain>
    </source>
</reference>
<dbReference type="RefSeq" id="WP_342554479.1">
    <property type="nucleotide sequence ID" value="NZ_CP159992.1"/>
</dbReference>
<evidence type="ECO:0000256" key="1">
    <source>
        <dbReference type="SAM" id="SignalP"/>
    </source>
</evidence>
<proteinExistence type="predicted"/>
<protein>
    <submittedName>
        <fullName evidence="2">Uncharacterized protein</fullName>
    </submittedName>
</protein>
<feature type="chain" id="PRO_5043616731" evidence="1">
    <location>
        <begin position="22"/>
        <end position="249"/>
    </location>
</feature>
<organism evidence="2">
    <name type="scientific">Paenibacillus sp. AN1007</name>
    <dbReference type="NCBI Taxonomy" id="3151385"/>
    <lineage>
        <taxon>Bacteria</taxon>
        <taxon>Bacillati</taxon>
        <taxon>Bacillota</taxon>
        <taxon>Bacilli</taxon>
        <taxon>Bacillales</taxon>
        <taxon>Paenibacillaceae</taxon>
        <taxon>Paenibacillus</taxon>
    </lineage>
</organism>
<accession>A0AAU8N9H0</accession>
<dbReference type="AlphaFoldDB" id="A0AAU8N9H0"/>
<gene>
    <name evidence="2" type="ORF">ABXS70_20755</name>
</gene>
<dbReference type="EMBL" id="CP159992">
    <property type="protein sequence ID" value="XCP93616.1"/>
    <property type="molecule type" value="Genomic_DNA"/>
</dbReference>
<name>A0AAU8N9H0_9BACL</name>